<reference evidence="1" key="1">
    <citation type="submission" date="2021-01" db="EMBL/GenBank/DDBJ databases">
        <authorList>
            <person name="Corre E."/>
            <person name="Pelletier E."/>
            <person name="Niang G."/>
            <person name="Scheremetjew M."/>
            <person name="Finn R."/>
            <person name="Kale V."/>
            <person name="Holt S."/>
            <person name="Cochrane G."/>
            <person name="Meng A."/>
            <person name="Brown T."/>
            <person name="Cohen L."/>
        </authorList>
    </citation>
    <scope>NUCLEOTIDE SEQUENCE</scope>
    <source>
        <strain evidence="1">CCAP979/52</strain>
    </source>
</reference>
<protein>
    <recommendedName>
        <fullName evidence="2">SGNH hydrolase-type esterase domain-containing protein</fullName>
    </recommendedName>
</protein>
<dbReference type="SUPFAM" id="SSF52266">
    <property type="entry name" value="SGNH hydrolase"/>
    <property type="match status" value="1"/>
</dbReference>
<evidence type="ECO:0000313" key="1">
    <source>
        <dbReference type="EMBL" id="CAD8654126.1"/>
    </source>
</evidence>
<evidence type="ECO:0008006" key="2">
    <source>
        <dbReference type="Google" id="ProtNLM"/>
    </source>
</evidence>
<gene>
    <name evidence="1" type="ORF">CCUR1050_LOCUS28526</name>
</gene>
<sequence length="167" mass="18935">MNAGRHGRKQTNISIFSEEFSEMMSLLSDFHVPIAVFNMKPQGEDLASPLNERIREYNKVLESLVSEFPQASLLDVYGPFSAEITARRSALVCPAPSARITDIVRPGRIIRTMLMHLLCLGWLSWNWIGEREGFVMSSDGLHCNERAGDVLRAAARRFLDERLRRTA</sequence>
<dbReference type="EMBL" id="HBEZ01052025">
    <property type="protein sequence ID" value="CAD8654126.1"/>
    <property type="molecule type" value="Transcribed_RNA"/>
</dbReference>
<accession>A0A7S0N146</accession>
<proteinExistence type="predicted"/>
<name>A0A7S0N146_9CRYP</name>
<organism evidence="1">
    <name type="scientific">Cryptomonas curvata</name>
    <dbReference type="NCBI Taxonomy" id="233186"/>
    <lineage>
        <taxon>Eukaryota</taxon>
        <taxon>Cryptophyceae</taxon>
        <taxon>Cryptomonadales</taxon>
        <taxon>Cryptomonadaceae</taxon>
        <taxon>Cryptomonas</taxon>
    </lineage>
</organism>
<dbReference type="AlphaFoldDB" id="A0A7S0N146"/>